<gene>
    <name evidence="7" type="ORF">BK716_08820</name>
</gene>
<dbReference type="NCBIfam" id="TIGR03651">
    <property type="entry name" value="circ_ocin_uber"/>
    <property type="match status" value="1"/>
</dbReference>
<evidence type="ECO:0000256" key="4">
    <source>
        <dbReference type="ARBA" id="ARBA00023022"/>
    </source>
</evidence>
<evidence type="ECO:0000256" key="5">
    <source>
        <dbReference type="ARBA" id="ARBA00023048"/>
    </source>
</evidence>
<organism evidence="7 8">
    <name type="scientific">Bacillus thuringiensis subsp. higo</name>
    <dbReference type="NCBI Taxonomy" id="132266"/>
    <lineage>
        <taxon>Bacteria</taxon>
        <taxon>Bacillati</taxon>
        <taxon>Bacillota</taxon>
        <taxon>Bacilli</taxon>
        <taxon>Bacillales</taxon>
        <taxon>Bacillaceae</taxon>
        <taxon>Bacillus</taxon>
        <taxon>Bacillus cereus group</taxon>
    </lineage>
</organism>
<comment type="caution">
    <text evidence="7">The sequence shown here is derived from an EMBL/GenBank/DDBJ whole genome shotgun (WGS) entry which is preliminary data.</text>
</comment>
<evidence type="ECO:0000256" key="3">
    <source>
        <dbReference type="ARBA" id="ARBA00022529"/>
    </source>
</evidence>
<protein>
    <recommendedName>
        <fullName evidence="9">Circularin A/uberolysin family circular bacteriocin</fullName>
    </recommendedName>
</protein>
<evidence type="ECO:0008006" key="9">
    <source>
        <dbReference type="Google" id="ProtNLM"/>
    </source>
</evidence>
<keyword evidence="6" id="KW-1133">Transmembrane helix</keyword>
<dbReference type="Pfam" id="PF09221">
    <property type="entry name" value="Bacteriocin_IId"/>
    <property type="match status" value="1"/>
</dbReference>
<proteinExistence type="predicted"/>
<accession>A0A9X6LTS1</accession>
<dbReference type="GO" id="GO:0042742">
    <property type="term" value="P:defense response to bacterium"/>
    <property type="evidence" value="ECO:0007669"/>
    <property type="project" value="UniProtKB-KW"/>
</dbReference>
<evidence type="ECO:0000313" key="8">
    <source>
        <dbReference type="Proteomes" id="UP000194816"/>
    </source>
</evidence>
<dbReference type="GO" id="GO:0005576">
    <property type="term" value="C:extracellular region"/>
    <property type="evidence" value="ECO:0007669"/>
    <property type="project" value="UniProtKB-SubCell"/>
</dbReference>
<dbReference type="AlphaFoldDB" id="A0A9X6LTS1"/>
<dbReference type="RefSeq" id="WP_088022406.1">
    <property type="nucleotide sequence ID" value="NZ_MOOK01000078.1"/>
</dbReference>
<evidence type="ECO:0000256" key="1">
    <source>
        <dbReference type="ARBA" id="ARBA00004613"/>
    </source>
</evidence>
<keyword evidence="2" id="KW-0964">Secreted</keyword>
<dbReference type="EMBL" id="MOOK01000078">
    <property type="protein sequence ID" value="OUB55076.1"/>
    <property type="molecule type" value="Genomic_DNA"/>
</dbReference>
<sequence length="111" mass="11542">MNLTISKKEKLIVTSFMMASSIMIAFFGTVTGNIPITEIDFGSQSSFFATLLGLSHSSAAIVIDLINKGSTVLTIISMVSAVSGAGLIAAGGIAGIKYVIKKKGRDKAVAW</sequence>
<comment type="subcellular location">
    <subcellularLocation>
        <location evidence="1">Secreted</location>
    </subcellularLocation>
</comment>
<keyword evidence="5" id="KW-0078">Bacteriocin</keyword>
<reference evidence="7 8" key="1">
    <citation type="submission" date="2016-10" db="EMBL/GenBank/DDBJ databases">
        <title>Comparative genomics of Bacillus thuringiensis reveals a path to pathogens against multiple invertebrate hosts.</title>
        <authorList>
            <person name="Zheng J."/>
            <person name="Gao Q."/>
            <person name="Liu H."/>
            <person name="Peng D."/>
            <person name="Ruan L."/>
            <person name="Sun M."/>
        </authorList>
    </citation>
    <scope>NUCLEOTIDE SEQUENCE [LARGE SCALE GENOMIC DNA]</scope>
    <source>
        <strain evidence="7">BGSC 4AU1</strain>
    </source>
</reference>
<dbReference type="GO" id="GO:0031640">
    <property type="term" value="P:killing of cells of another organism"/>
    <property type="evidence" value="ECO:0007669"/>
    <property type="project" value="UniProtKB-KW"/>
</dbReference>
<keyword evidence="4" id="KW-0044">Antibiotic</keyword>
<evidence type="ECO:0000313" key="7">
    <source>
        <dbReference type="EMBL" id="OUB55076.1"/>
    </source>
</evidence>
<keyword evidence="3" id="KW-0929">Antimicrobial</keyword>
<evidence type="ECO:0000256" key="2">
    <source>
        <dbReference type="ARBA" id="ARBA00022525"/>
    </source>
</evidence>
<dbReference type="SUPFAM" id="SSF47869">
    <property type="entry name" value="Bacteriocin AS-48"/>
    <property type="match status" value="1"/>
</dbReference>
<feature type="transmembrane region" description="Helical" evidence="6">
    <location>
        <begin position="12"/>
        <end position="34"/>
    </location>
</feature>
<keyword evidence="6" id="KW-0472">Membrane</keyword>
<dbReference type="InterPro" id="IPR009086">
    <property type="entry name" value="Bacteriocin_AS48"/>
</dbReference>
<evidence type="ECO:0000256" key="6">
    <source>
        <dbReference type="SAM" id="Phobius"/>
    </source>
</evidence>
<name>A0A9X6LTS1_BACUH</name>
<keyword evidence="6" id="KW-0812">Transmembrane</keyword>
<feature type="transmembrane region" description="Helical" evidence="6">
    <location>
        <begin position="72"/>
        <end position="96"/>
    </location>
</feature>
<dbReference type="Proteomes" id="UP000194816">
    <property type="component" value="Unassembled WGS sequence"/>
</dbReference>
<dbReference type="Gene3D" id="1.20.225.10">
    <property type="entry name" value="Bacteriocin AS-48"/>
    <property type="match status" value="1"/>
</dbReference>
<dbReference type="InterPro" id="IPR020038">
    <property type="entry name" value="Circ_bacteriocin"/>
</dbReference>